<name>A0A6C8H3G5_SALET</name>
<dbReference type="AlphaFoldDB" id="A0A6C8H3G5"/>
<gene>
    <name evidence="1" type="ORF">LTSEUGA_1931</name>
</gene>
<evidence type="ECO:0000313" key="1">
    <source>
        <dbReference type="EMBL" id="EHC92902.1"/>
    </source>
</evidence>
<comment type="caution">
    <text evidence="1">The sequence shown here is derived from an EMBL/GenBank/DDBJ whole genome shotgun (WGS) entry which is preliminary data.</text>
</comment>
<sequence>MLIGPAIVMTETALGKTPIEPLTAGEKLCAFLSGATYGVSGATKSVYGVSGATKSQPADRN</sequence>
<organism evidence="1 2">
    <name type="scientific">Salmonella enterica subsp. enterica serovar Uganda str. R8-3404</name>
    <dbReference type="NCBI Taxonomy" id="913083"/>
    <lineage>
        <taxon>Bacteria</taxon>
        <taxon>Pseudomonadati</taxon>
        <taxon>Pseudomonadota</taxon>
        <taxon>Gammaproteobacteria</taxon>
        <taxon>Enterobacterales</taxon>
        <taxon>Enterobacteriaceae</taxon>
        <taxon>Salmonella</taxon>
    </lineage>
</organism>
<dbReference type="EMBL" id="AFCV01000513">
    <property type="protein sequence ID" value="EHC92902.1"/>
    <property type="molecule type" value="Genomic_DNA"/>
</dbReference>
<proteinExistence type="predicted"/>
<dbReference type="Proteomes" id="UP000003915">
    <property type="component" value="Unassembled WGS sequence"/>
</dbReference>
<reference evidence="1 2" key="1">
    <citation type="journal article" date="2011" name="BMC Genomics">
        <title>Genome sequencing reveals diversification of virulence factor content and possible host adaptation in distinct subpopulations of Salmonella enterica.</title>
        <authorList>
            <person name="den Bakker H.C."/>
            <person name="Moreno Switt A.I."/>
            <person name="Govoni G."/>
            <person name="Cummings C.A."/>
            <person name="Ranieri M.L."/>
            <person name="Degoricija L."/>
            <person name="Hoelzer K."/>
            <person name="Rodriguez-Rivera L.D."/>
            <person name="Brown S."/>
            <person name="Bolchacova E."/>
            <person name="Furtado M.R."/>
            <person name="Wiedmann M."/>
        </authorList>
    </citation>
    <scope>NUCLEOTIDE SEQUENCE [LARGE SCALE GENOMIC DNA]</scope>
    <source>
        <strain evidence="1 2">R8-3404</strain>
    </source>
</reference>
<protein>
    <submittedName>
        <fullName evidence="1">Uncharacterized protein</fullName>
    </submittedName>
</protein>
<accession>A0A6C8H3G5</accession>
<evidence type="ECO:0000313" key="2">
    <source>
        <dbReference type="Proteomes" id="UP000003915"/>
    </source>
</evidence>